<dbReference type="EMBL" id="BAABRL010000002">
    <property type="protein sequence ID" value="GAA5494804.1"/>
    <property type="molecule type" value="Genomic_DNA"/>
</dbReference>
<dbReference type="InterPro" id="IPR002569">
    <property type="entry name" value="Met_Sox_Rdtase_MsrA_dom"/>
</dbReference>
<dbReference type="Pfam" id="PF01625">
    <property type="entry name" value="PMSR"/>
    <property type="match status" value="1"/>
</dbReference>
<evidence type="ECO:0000313" key="7">
    <source>
        <dbReference type="Proteomes" id="UP001424741"/>
    </source>
</evidence>
<name>A0ABP9UWG1_9BACT</name>
<reference evidence="6 7" key="1">
    <citation type="submission" date="2024-02" db="EMBL/GenBank/DDBJ databases">
        <title>Rubritalea halochordaticola NBRC 107102.</title>
        <authorList>
            <person name="Ichikawa N."/>
            <person name="Katano-Makiyama Y."/>
            <person name="Hidaka K."/>
        </authorList>
    </citation>
    <scope>NUCLEOTIDE SEQUENCE [LARGE SCALE GENOMIC DNA]</scope>
    <source>
        <strain evidence="6 7">NBRC 107102</strain>
    </source>
</reference>
<evidence type="ECO:0000256" key="2">
    <source>
        <dbReference type="ARBA" id="ARBA00023002"/>
    </source>
</evidence>
<dbReference type="Proteomes" id="UP001424741">
    <property type="component" value="Unassembled WGS sequence"/>
</dbReference>
<dbReference type="InterPro" id="IPR036509">
    <property type="entry name" value="Met_Sox_Rdtase_MsrA_sf"/>
</dbReference>
<protein>
    <recommendedName>
        <fullName evidence="1">peptide-methionine (S)-S-oxide reductase</fullName>
        <ecNumber evidence="1">1.8.4.11</ecNumber>
    </recommendedName>
</protein>
<evidence type="ECO:0000256" key="3">
    <source>
        <dbReference type="ARBA" id="ARBA00047806"/>
    </source>
</evidence>
<proteinExistence type="predicted"/>
<dbReference type="EC" id="1.8.4.11" evidence="1"/>
<organism evidence="6 7">
    <name type="scientific">Rubritalea halochordaticola</name>
    <dbReference type="NCBI Taxonomy" id="714537"/>
    <lineage>
        <taxon>Bacteria</taxon>
        <taxon>Pseudomonadati</taxon>
        <taxon>Verrucomicrobiota</taxon>
        <taxon>Verrucomicrobiia</taxon>
        <taxon>Verrucomicrobiales</taxon>
        <taxon>Rubritaleaceae</taxon>
        <taxon>Rubritalea</taxon>
    </lineage>
</organism>
<evidence type="ECO:0000259" key="5">
    <source>
        <dbReference type="Pfam" id="PF01625"/>
    </source>
</evidence>
<accession>A0ABP9UWG1</accession>
<comment type="caution">
    <text evidence="6">The sequence shown here is derived from an EMBL/GenBank/DDBJ whole genome shotgun (WGS) entry which is preliminary data.</text>
</comment>
<gene>
    <name evidence="6" type="ORF">Rhal01_00968</name>
</gene>
<evidence type="ECO:0000256" key="4">
    <source>
        <dbReference type="ARBA" id="ARBA00048782"/>
    </source>
</evidence>
<comment type="catalytic activity">
    <reaction evidence="3">
        <text>L-methionyl-[protein] + [thioredoxin]-disulfide + H2O = L-methionyl-(S)-S-oxide-[protein] + [thioredoxin]-dithiol</text>
        <dbReference type="Rhea" id="RHEA:14217"/>
        <dbReference type="Rhea" id="RHEA-COMP:10698"/>
        <dbReference type="Rhea" id="RHEA-COMP:10700"/>
        <dbReference type="Rhea" id="RHEA-COMP:12313"/>
        <dbReference type="Rhea" id="RHEA-COMP:12315"/>
        <dbReference type="ChEBI" id="CHEBI:15377"/>
        <dbReference type="ChEBI" id="CHEBI:16044"/>
        <dbReference type="ChEBI" id="CHEBI:29950"/>
        <dbReference type="ChEBI" id="CHEBI:44120"/>
        <dbReference type="ChEBI" id="CHEBI:50058"/>
        <dbReference type="EC" id="1.8.4.11"/>
    </reaction>
</comment>
<dbReference type="SUPFAM" id="SSF55068">
    <property type="entry name" value="Peptide methionine sulfoxide reductase"/>
    <property type="match status" value="1"/>
</dbReference>
<dbReference type="Gene3D" id="3.30.1060.10">
    <property type="entry name" value="Peptide methionine sulphoxide reductase MsrA"/>
    <property type="match status" value="1"/>
</dbReference>
<comment type="catalytic activity">
    <reaction evidence="4">
        <text>[thioredoxin]-disulfide + L-methionine + H2O = L-methionine (S)-S-oxide + [thioredoxin]-dithiol</text>
        <dbReference type="Rhea" id="RHEA:19993"/>
        <dbReference type="Rhea" id="RHEA-COMP:10698"/>
        <dbReference type="Rhea" id="RHEA-COMP:10700"/>
        <dbReference type="ChEBI" id="CHEBI:15377"/>
        <dbReference type="ChEBI" id="CHEBI:29950"/>
        <dbReference type="ChEBI" id="CHEBI:50058"/>
        <dbReference type="ChEBI" id="CHEBI:57844"/>
        <dbReference type="ChEBI" id="CHEBI:58772"/>
        <dbReference type="EC" id="1.8.4.11"/>
    </reaction>
</comment>
<dbReference type="NCBIfam" id="NF041383">
    <property type="entry name" value="Trx_VPGUxxT_two"/>
    <property type="match status" value="1"/>
</dbReference>
<keyword evidence="7" id="KW-1185">Reference proteome</keyword>
<evidence type="ECO:0000256" key="1">
    <source>
        <dbReference type="ARBA" id="ARBA00012502"/>
    </source>
</evidence>
<feature type="domain" description="Peptide methionine sulphoxide reductase MsrA" evidence="5">
    <location>
        <begin position="100"/>
        <end position="142"/>
    </location>
</feature>
<keyword evidence="2" id="KW-0560">Oxidoreductase</keyword>
<sequence>MAHPIIVDSIENTFVPLLIKNNSGGKDKEMLRKFNEPAWNYQVIRFFDASGKDIIPRKDKIWDLKSLTDRMVLALQKSGQKIPAPLELLRIELSTQNHAKAAFAMHCFWTGERKLGALPGVITTEAGWIDGLEVTLVTYDQSQLKLQDLVRKASAIECANKIFVPREQLDLVRKVTAKPVATLGKQYRKAKGSDQKRQLAGTRFTKLELTPAQATKVNAFARTDKTKALSYLTEAQRAKMNR</sequence>
<evidence type="ECO:0000313" key="6">
    <source>
        <dbReference type="EMBL" id="GAA5494804.1"/>
    </source>
</evidence>